<name>A0A024U123_9STRA</name>
<dbReference type="RefSeq" id="XP_008871868.1">
    <property type="nucleotide sequence ID" value="XM_008873646.1"/>
</dbReference>
<protein>
    <submittedName>
        <fullName evidence="2">Uncharacterized protein</fullName>
    </submittedName>
</protein>
<evidence type="ECO:0000256" key="1">
    <source>
        <dbReference type="SAM" id="MobiDB-lite"/>
    </source>
</evidence>
<organism evidence="2">
    <name type="scientific">Aphanomyces invadans</name>
    <dbReference type="NCBI Taxonomy" id="157072"/>
    <lineage>
        <taxon>Eukaryota</taxon>
        <taxon>Sar</taxon>
        <taxon>Stramenopiles</taxon>
        <taxon>Oomycota</taxon>
        <taxon>Saprolegniomycetes</taxon>
        <taxon>Saprolegniales</taxon>
        <taxon>Verrucalvaceae</taxon>
        <taxon>Aphanomyces</taxon>
    </lineage>
</organism>
<evidence type="ECO:0000313" key="2">
    <source>
        <dbReference type="EMBL" id="ETV99312.1"/>
    </source>
</evidence>
<dbReference type="GeneID" id="20085094"/>
<proteinExistence type="predicted"/>
<gene>
    <name evidence="2" type="ORF">H310_08044</name>
</gene>
<dbReference type="VEuPathDB" id="FungiDB:H310_08044"/>
<feature type="region of interest" description="Disordered" evidence="1">
    <location>
        <begin position="1"/>
        <end position="34"/>
    </location>
</feature>
<reference evidence="2" key="1">
    <citation type="submission" date="2013-12" db="EMBL/GenBank/DDBJ databases">
        <title>The Genome Sequence of Aphanomyces invadans NJM9701.</title>
        <authorList>
            <consortium name="The Broad Institute Genomics Platform"/>
            <person name="Russ C."/>
            <person name="Tyler B."/>
            <person name="van West P."/>
            <person name="Dieguez-Uribeondo J."/>
            <person name="Young S.K."/>
            <person name="Zeng Q."/>
            <person name="Gargeya S."/>
            <person name="Fitzgerald M."/>
            <person name="Abouelleil A."/>
            <person name="Alvarado L."/>
            <person name="Chapman S.B."/>
            <person name="Gainer-Dewar J."/>
            <person name="Goldberg J."/>
            <person name="Griggs A."/>
            <person name="Gujja S."/>
            <person name="Hansen M."/>
            <person name="Howarth C."/>
            <person name="Imamovic A."/>
            <person name="Ireland A."/>
            <person name="Larimer J."/>
            <person name="McCowan C."/>
            <person name="Murphy C."/>
            <person name="Pearson M."/>
            <person name="Poon T.W."/>
            <person name="Priest M."/>
            <person name="Roberts A."/>
            <person name="Saif S."/>
            <person name="Shea T."/>
            <person name="Sykes S."/>
            <person name="Wortman J."/>
            <person name="Nusbaum C."/>
            <person name="Birren B."/>
        </authorList>
    </citation>
    <scope>NUCLEOTIDE SEQUENCE [LARGE SCALE GENOMIC DNA]</scope>
    <source>
        <strain evidence="2">NJM9701</strain>
    </source>
</reference>
<dbReference type="EMBL" id="KI913967">
    <property type="protein sequence ID" value="ETV99312.1"/>
    <property type="molecule type" value="Genomic_DNA"/>
</dbReference>
<accession>A0A024U123</accession>
<dbReference type="AlphaFoldDB" id="A0A024U123"/>
<feature type="compositionally biased region" description="Basic and acidic residues" evidence="1">
    <location>
        <begin position="9"/>
        <end position="34"/>
    </location>
</feature>
<sequence>MEGICGQPEGRDEAPQRHNRPEMDRTLGDPVRNRRDHVVPCKLHATDEGDGIAGHVWIVHDVPDQRDEICHDVEQARHDEAAHAGRPVDHDDLGRLVGCQEAKRRHDGVQRHKHHEGRHGRVVDELMRDCKRFVRLARELDQVVSYHKVVASKPRKGLVESSVKPS</sequence>